<dbReference type="RefSeq" id="WP_169580505.1">
    <property type="nucleotide sequence ID" value="NZ_CP051480.1"/>
</dbReference>
<accession>A0A858U2P5</accession>
<evidence type="ECO:0000313" key="2">
    <source>
        <dbReference type="Proteomes" id="UP000501728"/>
    </source>
</evidence>
<reference evidence="1 2" key="1">
    <citation type="submission" date="2020-04" db="EMBL/GenBank/DDBJ databases">
        <title>Novel Mycoplasma species detected in Phocoena phocoena (harbor porpoise) from the USA.</title>
        <authorList>
            <person name="Volokhov D.V."/>
        </authorList>
    </citation>
    <scope>NUCLEOTIDE SEQUENCE [LARGE SCALE GENOMIC DNA]</scope>
    <source>
        <strain evidence="1 2">C264-NAS</strain>
    </source>
</reference>
<dbReference type="KEGG" id="mphn:HGG64_03195"/>
<gene>
    <name evidence="1" type="ORF">HGG64_03195</name>
</gene>
<proteinExistence type="predicted"/>
<sequence>MQEEISAAIKKPTFWLENFFIKSERAIYLTHWVNYTERANLTVRRLIKDDKFIIEFKYYNFKGDIEDVKLEALINNKRVMFNKQSAGNGTYIFSCISEFSPDVQKLPFNDISNINLELFILSRNKWYQAERFTYTINAIKNSKQIKVDENGASINLLTMLNITSIPNVAEPIKMKHYEKREYLNFNFKPTQLKLGKFNKKIFDFSLFKIENNGQTNKIINQTDIEKLEINEN</sequence>
<protein>
    <submittedName>
        <fullName evidence="1">Uncharacterized protein</fullName>
    </submittedName>
</protein>
<dbReference type="EMBL" id="CP051480">
    <property type="protein sequence ID" value="QJG66682.1"/>
    <property type="molecule type" value="Genomic_DNA"/>
</dbReference>
<dbReference type="AlphaFoldDB" id="A0A858U2P5"/>
<dbReference type="NCBIfam" id="NF045960">
    <property type="entry name" value="MHO_1580_fam"/>
    <property type="match status" value="1"/>
</dbReference>
<dbReference type="Proteomes" id="UP000501728">
    <property type="component" value="Chromosome"/>
</dbReference>
<keyword evidence="2" id="KW-1185">Reference proteome</keyword>
<organism evidence="1 2">
    <name type="scientific">Mycoplasma phocoeninasale</name>
    <dbReference type="NCBI Taxonomy" id="2726117"/>
    <lineage>
        <taxon>Bacteria</taxon>
        <taxon>Bacillati</taxon>
        <taxon>Mycoplasmatota</taxon>
        <taxon>Mollicutes</taxon>
        <taxon>Mycoplasmataceae</taxon>
        <taxon>Mycoplasma</taxon>
    </lineage>
</organism>
<name>A0A858U2P5_9MOLU</name>
<evidence type="ECO:0000313" key="1">
    <source>
        <dbReference type="EMBL" id="QJG66682.1"/>
    </source>
</evidence>